<keyword evidence="2" id="KW-0560">Oxidoreductase</keyword>
<protein>
    <submittedName>
        <fullName evidence="2">Catechol 2,3-dioxygenase-like lactoylglutathione lyase family enzyme</fullName>
    </submittedName>
</protein>
<dbReference type="CDD" id="cd06587">
    <property type="entry name" value="VOC"/>
    <property type="match status" value="1"/>
</dbReference>
<keyword evidence="3" id="KW-1185">Reference proteome</keyword>
<evidence type="ECO:0000259" key="1">
    <source>
        <dbReference type="PROSITE" id="PS51819"/>
    </source>
</evidence>
<dbReference type="EMBL" id="JACHNZ010000025">
    <property type="protein sequence ID" value="MBB4632681.1"/>
    <property type="molecule type" value="Genomic_DNA"/>
</dbReference>
<dbReference type="SUPFAM" id="SSF54593">
    <property type="entry name" value="Glyoxalase/Bleomycin resistance protein/Dihydroxybiphenyl dioxygenase"/>
    <property type="match status" value="1"/>
</dbReference>
<evidence type="ECO:0000313" key="3">
    <source>
        <dbReference type="Proteomes" id="UP000566324"/>
    </source>
</evidence>
<dbReference type="Pfam" id="PF00903">
    <property type="entry name" value="Glyoxalase"/>
    <property type="match status" value="1"/>
</dbReference>
<proteinExistence type="predicted"/>
<dbReference type="InterPro" id="IPR029068">
    <property type="entry name" value="Glyas_Bleomycin-R_OHBP_Dase"/>
</dbReference>
<evidence type="ECO:0000313" key="2">
    <source>
        <dbReference type="EMBL" id="MBB4632681.1"/>
    </source>
</evidence>
<dbReference type="InterPro" id="IPR004360">
    <property type="entry name" value="Glyas_Fos-R_dOase_dom"/>
</dbReference>
<gene>
    <name evidence="2" type="ORF">GGQ98_002308</name>
</gene>
<feature type="domain" description="VOC" evidence="1">
    <location>
        <begin position="5"/>
        <end position="138"/>
    </location>
</feature>
<dbReference type="GO" id="GO:0051213">
    <property type="term" value="F:dioxygenase activity"/>
    <property type="evidence" value="ECO:0007669"/>
    <property type="project" value="UniProtKB-KW"/>
</dbReference>
<keyword evidence="2" id="KW-0456">Lyase</keyword>
<dbReference type="Proteomes" id="UP000566324">
    <property type="component" value="Unassembled WGS sequence"/>
</dbReference>
<organism evidence="2 3">
    <name type="scientific">Sphingosinicella soli</name>
    <dbReference type="NCBI Taxonomy" id="333708"/>
    <lineage>
        <taxon>Bacteria</taxon>
        <taxon>Pseudomonadati</taxon>
        <taxon>Pseudomonadota</taxon>
        <taxon>Alphaproteobacteria</taxon>
        <taxon>Sphingomonadales</taxon>
        <taxon>Sphingosinicellaceae</taxon>
        <taxon>Sphingosinicella</taxon>
    </lineage>
</organism>
<keyword evidence="2" id="KW-0223">Dioxygenase</keyword>
<accession>A0A7W7B2B4</accession>
<reference evidence="2 3" key="1">
    <citation type="submission" date="2020-08" db="EMBL/GenBank/DDBJ databases">
        <title>Genomic Encyclopedia of Type Strains, Phase IV (KMG-IV): sequencing the most valuable type-strain genomes for metagenomic binning, comparative biology and taxonomic classification.</title>
        <authorList>
            <person name="Goeker M."/>
        </authorList>
    </citation>
    <scope>NUCLEOTIDE SEQUENCE [LARGE SCALE GENOMIC DNA]</scope>
    <source>
        <strain evidence="2 3">DSM 17328</strain>
    </source>
</reference>
<dbReference type="RefSeq" id="WP_184069603.1">
    <property type="nucleotide sequence ID" value="NZ_JACHNZ010000025.1"/>
</dbReference>
<sequence>MSGTIFAITALCITDLERSTRFYCDALGYRALTTTRPDGGALGVSARFLDLDGRMLELVEFRDSPPPEKADFPVSRTGLISHLAYNVANLAETEAAVVAAGGTIAELTRSQMQLEGLGSCTIIYVRDPDGIWIELISVDEAARRRYVGLDQ</sequence>
<dbReference type="Gene3D" id="3.10.180.10">
    <property type="entry name" value="2,3-Dihydroxybiphenyl 1,2-Dioxygenase, domain 1"/>
    <property type="match status" value="1"/>
</dbReference>
<dbReference type="InterPro" id="IPR037523">
    <property type="entry name" value="VOC_core"/>
</dbReference>
<dbReference type="GO" id="GO:0016829">
    <property type="term" value="F:lyase activity"/>
    <property type="evidence" value="ECO:0007669"/>
    <property type="project" value="UniProtKB-KW"/>
</dbReference>
<dbReference type="AlphaFoldDB" id="A0A7W7B2B4"/>
<dbReference type="PROSITE" id="PS51819">
    <property type="entry name" value="VOC"/>
    <property type="match status" value="1"/>
</dbReference>
<comment type="caution">
    <text evidence="2">The sequence shown here is derived from an EMBL/GenBank/DDBJ whole genome shotgun (WGS) entry which is preliminary data.</text>
</comment>
<name>A0A7W7B2B4_9SPHN</name>